<gene>
    <name evidence="1" type="ORF">BPULL_1778</name>
</gene>
<dbReference type="AlphaFoldDB" id="A0A7V8HR03"/>
<sequence>MAGSLDEYIDALIADTEWTTEYEREVLERAKANGGVSVTDYEQTWSRYKQCMLDKGYKEIILIKYPNGLYHEAPYQEGTARQMAKHDKDMQTCMADVGAVAQVYQMQIGNPTLFSDKNEAIVDCFRRNNLVPLTYTAQQYAQERAEGEYTIDRQDMEIRGCEVANGLFASYVDDPVEQLW</sequence>
<dbReference type="EMBL" id="JGZJ01000006">
    <property type="protein sequence ID" value="KFI83588.1"/>
    <property type="molecule type" value="Genomic_DNA"/>
</dbReference>
<evidence type="ECO:0000313" key="2">
    <source>
        <dbReference type="Proteomes" id="UP000029109"/>
    </source>
</evidence>
<proteinExistence type="predicted"/>
<name>A0A7V8HR03_9BIFI</name>
<comment type="caution">
    <text evidence="1">The sequence shown here is derived from an EMBL/GenBank/DDBJ whole genome shotgun (WGS) entry which is preliminary data.</text>
</comment>
<protein>
    <submittedName>
        <fullName evidence="1">Uncharacterized protein</fullName>
    </submittedName>
</protein>
<organism evidence="1 2">
    <name type="scientific">Bifidobacterium pullorum</name>
    <dbReference type="NCBI Taxonomy" id="78448"/>
    <lineage>
        <taxon>Bacteria</taxon>
        <taxon>Bacillati</taxon>
        <taxon>Actinomycetota</taxon>
        <taxon>Actinomycetes</taxon>
        <taxon>Bifidobacteriales</taxon>
        <taxon>Bifidobacteriaceae</taxon>
        <taxon>Bifidobacterium</taxon>
    </lineage>
</organism>
<accession>A0A7V8HR03</accession>
<evidence type="ECO:0000313" key="1">
    <source>
        <dbReference type="EMBL" id="KFI83588.1"/>
    </source>
</evidence>
<reference evidence="1 2" key="1">
    <citation type="submission" date="2014-03" db="EMBL/GenBank/DDBJ databases">
        <title>Genomics of Bifidobacteria.</title>
        <authorList>
            <person name="Ventura M."/>
            <person name="Milani C."/>
            <person name="Lugli G.A."/>
        </authorList>
    </citation>
    <scope>NUCLEOTIDE SEQUENCE [LARGE SCALE GENOMIC DNA]</scope>
    <source>
        <strain evidence="1 2">LMG 21816</strain>
    </source>
</reference>
<dbReference type="Proteomes" id="UP000029109">
    <property type="component" value="Unassembled WGS sequence"/>
</dbReference>